<dbReference type="InterPro" id="IPR036890">
    <property type="entry name" value="HATPase_C_sf"/>
</dbReference>
<dbReference type="InterPro" id="IPR050267">
    <property type="entry name" value="Anti-sigma-factor_SerPK"/>
</dbReference>
<dbReference type="PANTHER" id="PTHR35526">
    <property type="entry name" value="ANTI-SIGMA-F FACTOR RSBW-RELATED"/>
    <property type="match status" value="1"/>
</dbReference>
<feature type="domain" description="Histidine kinase/HSP90-like ATPase" evidence="3">
    <location>
        <begin position="25"/>
        <end position="149"/>
    </location>
</feature>
<dbReference type="Pfam" id="PF13581">
    <property type="entry name" value="HATPase_c_2"/>
    <property type="match status" value="1"/>
</dbReference>
<dbReference type="PANTHER" id="PTHR35526:SF3">
    <property type="entry name" value="ANTI-SIGMA-F FACTOR RSBW"/>
    <property type="match status" value="1"/>
</dbReference>
<reference evidence="4 5" key="1">
    <citation type="submission" date="2022-10" db="EMBL/GenBank/DDBJ databases">
        <title>The complete genomes of actinobacterial strains from the NBC collection.</title>
        <authorList>
            <person name="Joergensen T.S."/>
            <person name="Alvarez Arevalo M."/>
            <person name="Sterndorff E.B."/>
            <person name="Faurdal D."/>
            <person name="Vuksanovic O."/>
            <person name="Mourched A.-S."/>
            <person name="Charusanti P."/>
            <person name="Shaw S."/>
            <person name="Blin K."/>
            <person name="Weber T."/>
        </authorList>
    </citation>
    <scope>NUCLEOTIDE SEQUENCE [LARGE SCALE GENOMIC DNA]</scope>
    <source>
        <strain evidence="4 5">NBC_00456</strain>
    </source>
</reference>
<name>A0ABZ1P627_STRVL</name>
<dbReference type="Proteomes" id="UP001341259">
    <property type="component" value="Chromosome"/>
</dbReference>
<feature type="region of interest" description="Disordered" evidence="2">
    <location>
        <begin position="157"/>
        <end position="195"/>
    </location>
</feature>
<evidence type="ECO:0000259" key="3">
    <source>
        <dbReference type="Pfam" id="PF13581"/>
    </source>
</evidence>
<dbReference type="GO" id="GO:0005524">
    <property type="term" value="F:ATP binding"/>
    <property type="evidence" value="ECO:0007669"/>
    <property type="project" value="UniProtKB-KW"/>
</dbReference>
<evidence type="ECO:0000256" key="2">
    <source>
        <dbReference type="SAM" id="MobiDB-lite"/>
    </source>
</evidence>
<evidence type="ECO:0000313" key="5">
    <source>
        <dbReference type="Proteomes" id="UP001341259"/>
    </source>
</evidence>
<evidence type="ECO:0000313" key="4">
    <source>
        <dbReference type="EMBL" id="WUG99524.1"/>
    </source>
</evidence>
<keyword evidence="1" id="KW-0808">Transferase</keyword>
<accession>A0ABZ1P627</accession>
<gene>
    <name evidence="4" type="ORF">OHB29_33770</name>
</gene>
<keyword evidence="5" id="KW-1185">Reference proteome</keyword>
<dbReference type="SUPFAM" id="SSF55874">
    <property type="entry name" value="ATPase domain of HSP90 chaperone/DNA topoisomerase II/histidine kinase"/>
    <property type="match status" value="1"/>
</dbReference>
<dbReference type="Gene3D" id="3.30.565.10">
    <property type="entry name" value="Histidine kinase-like ATPase, C-terminal domain"/>
    <property type="match status" value="1"/>
</dbReference>
<evidence type="ECO:0000256" key="1">
    <source>
        <dbReference type="ARBA" id="ARBA00022527"/>
    </source>
</evidence>
<sequence length="195" mass="20672">MTRGARPTVPATPPITPSPFTMRFSSTRRGARLARRMAEHVLDAWGVPYDSEPHDALTLVVAELCANAVRHGRVQGRDFELRLTTDRGPRTVRVEVTDTVGERVPILRRPAAEGDGPAESGRGLLLVAGLADDWGWHPRVDGPGKTVWAQYTLRTRGVPGSGGPGSHGAGATTPEPRDAAVTGVAPSADGRHTPG</sequence>
<keyword evidence="4" id="KW-0547">Nucleotide-binding</keyword>
<keyword evidence="1" id="KW-0723">Serine/threonine-protein kinase</keyword>
<protein>
    <submittedName>
        <fullName evidence="4">ATP-binding protein</fullName>
    </submittedName>
</protein>
<keyword evidence="1" id="KW-0418">Kinase</keyword>
<keyword evidence="4" id="KW-0067">ATP-binding</keyword>
<feature type="compositionally biased region" description="Gly residues" evidence="2">
    <location>
        <begin position="159"/>
        <end position="168"/>
    </location>
</feature>
<organism evidence="4 5">
    <name type="scientific">Streptomyces violaceus</name>
    <name type="common">Streptomyces venezuelae</name>
    <dbReference type="NCBI Taxonomy" id="1936"/>
    <lineage>
        <taxon>Bacteria</taxon>
        <taxon>Bacillati</taxon>
        <taxon>Actinomycetota</taxon>
        <taxon>Actinomycetes</taxon>
        <taxon>Kitasatosporales</taxon>
        <taxon>Streptomycetaceae</taxon>
        <taxon>Streptomyces</taxon>
    </lineage>
</organism>
<dbReference type="EMBL" id="CP107906">
    <property type="protein sequence ID" value="WUG99524.1"/>
    <property type="molecule type" value="Genomic_DNA"/>
</dbReference>
<dbReference type="InterPro" id="IPR003594">
    <property type="entry name" value="HATPase_dom"/>
</dbReference>
<dbReference type="CDD" id="cd16936">
    <property type="entry name" value="HATPase_RsbW-like"/>
    <property type="match status" value="1"/>
</dbReference>
<proteinExistence type="predicted"/>